<sequence>MTFYPMAFEESIRFIYCDGGKNLQEKIIIQEDQTSDAYWNETFELTFVDPSTKLKFSRRQGFVNHDKSYVVPGSIIGGLFHCFDDSCNSENSEPMLPVYSYMHESMWTQTTRGNSLYNWTLEKYIPLMSTTNDYFRSNKLKQLVAGHNRHRIADIYEKIAKARTQNITRTCTENWCVMI</sequence>
<gene>
    <name evidence="1" type="ORF">C6P45_001437</name>
</gene>
<evidence type="ECO:0000313" key="2">
    <source>
        <dbReference type="Proteomes" id="UP000750334"/>
    </source>
</evidence>
<reference evidence="1 2" key="1">
    <citation type="submission" date="2020-11" db="EMBL/GenBank/DDBJ databases">
        <title>Kefir isolates.</title>
        <authorList>
            <person name="Marcisauskas S."/>
            <person name="Kim Y."/>
            <person name="Blasche S."/>
        </authorList>
    </citation>
    <scope>NUCLEOTIDE SEQUENCE [LARGE SCALE GENOMIC DNA]</scope>
    <source>
        <strain evidence="1 2">OG2</strain>
    </source>
</reference>
<comment type="caution">
    <text evidence="1">The sequence shown here is derived from an EMBL/GenBank/DDBJ whole genome shotgun (WGS) entry which is preliminary data.</text>
</comment>
<dbReference type="AlphaFoldDB" id="A0A9P7B685"/>
<name>A0A9P7B685_MAUEX</name>
<dbReference type="EMBL" id="PUHR01000166">
    <property type="protein sequence ID" value="KAG0661029.1"/>
    <property type="molecule type" value="Genomic_DNA"/>
</dbReference>
<protein>
    <submittedName>
        <fullName evidence="1">Uncharacterized protein</fullName>
    </submittedName>
</protein>
<organism evidence="1 2">
    <name type="scientific">Maudiozyma exigua</name>
    <name type="common">Yeast</name>
    <name type="synonym">Kazachstania exigua</name>
    <dbReference type="NCBI Taxonomy" id="34358"/>
    <lineage>
        <taxon>Eukaryota</taxon>
        <taxon>Fungi</taxon>
        <taxon>Dikarya</taxon>
        <taxon>Ascomycota</taxon>
        <taxon>Saccharomycotina</taxon>
        <taxon>Saccharomycetes</taxon>
        <taxon>Saccharomycetales</taxon>
        <taxon>Saccharomycetaceae</taxon>
        <taxon>Maudiozyma</taxon>
    </lineage>
</organism>
<evidence type="ECO:0000313" key="1">
    <source>
        <dbReference type="EMBL" id="KAG0661029.1"/>
    </source>
</evidence>
<keyword evidence="2" id="KW-1185">Reference proteome</keyword>
<dbReference type="OrthoDB" id="4024574at2759"/>
<proteinExistence type="predicted"/>
<dbReference type="Proteomes" id="UP000750334">
    <property type="component" value="Unassembled WGS sequence"/>
</dbReference>
<accession>A0A9P7B685</accession>